<dbReference type="PANTHER" id="PTHR33116:SF78">
    <property type="entry name" value="OS12G0587133 PROTEIN"/>
    <property type="match status" value="1"/>
</dbReference>
<dbReference type="AlphaFoldDB" id="A0AAQ3Q9K3"/>
<organism evidence="1 2">
    <name type="scientific">Canna indica</name>
    <name type="common">Indian-shot</name>
    <dbReference type="NCBI Taxonomy" id="4628"/>
    <lineage>
        <taxon>Eukaryota</taxon>
        <taxon>Viridiplantae</taxon>
        <taxon>Streptophyta</taxon>
        <taxon>Embryophyta</taxon>
        <taxon>Tracheophyta</taxon>
        <taxon>Spermatophyta</taxon>
        <taxon>Magnoliopsida</taxon>
        <taxon>Liliopsida</taxon>
        <taxon>Zingiberales</taxon>
        <taxon>Cannaceae</taxon>
        <taxon>Canna</taxon>
    </lineage>
</organism>
<accession>A0AAQ3Q9K3</accession>
<protein>
    <recommendedName>
        <fullName evidence="3">Reverse transcriptase domain-containing protein</fullName>
    </recommendedName>
</protein>
<sequence>MDCFSRLLDLAVSNGLIRGVLNHKIEGGASHFMFTDDLILFCKNDGLSLRKLLLLLKCFELAAGLKVNLAKSSILCLKANPSLTSRLALEIGCKESSFPLKYLGLPLRDGCLQKADWLNLISSLDSWLSSWSGRLFSRADRLTLINSVITAYTSYLLSLFNALKWVITNIDRQRRNGLLIVLSSEMPRQSG</sequence>
<name>A0AAQ3Q9K3_9LILI</name>
<dbReference type="Proteomes" id="UP001327560">
    <property type="component" value="Chromosome 3"/>
</dbReference>
<evidence type="ECO:0000313" key="1">
    <source>
        <dbReference type="EMBL" id="WOL00988.1"/>
    </source>
</evidence>
<evidence type="ECO:0008006" key="3">
    <source>
        <dbReference type="Google" id="ProtNLM"/>
    </source>
</evidence>
<evidence type="ECO:0000313" key="2">
    <source>
        <dbReference type="Proteomes" id="UP001327560"/>
    </source>
</evidence>
<dbReference type="PANTHER" id="PTHR33116">
    <property type="entry name" value="REVERSE TRANSCRIPTASE ZINC-BINDING DOMAIN-CONTAINING PROTEIN-RELATED-RELATED"/>
    <property type="match status" value="1"/>
</dbReference>
<proteinExistence type="predicted"/>
<keyword evidence="2" id="KW-1185">Reference proteome</keyword>
<dbReference type="EMBL" id="CP136892">
    <property type="protein sequence ID" value="WOL00988.1"/>
    <property type="molecule type" value="Genomic_DNA"/>
</dbReference>
<reference evidence="1 2" key="1">
    <citation type="submission" date="2023-10" db="EMBL/GenBank/DDBJ databases">
        <title>Chromosome-scale genome assembly provides insights into flower coloration mechanisms of Canna indica.</title>
        <authorList>
            <person name="Li C."/>
        </authorList>
    </citation>
    <scope>NUCLEOTIDE SEQUENCE [LARGE SCALE GENOMIC DNA]</scope>
    <source>
        <tissue evidence="1">Flower</tissue>
    </source>
</reference>
<gene>
    <name evidence="1" type="ORF">Cni_G09701</name>
</gene>